<dbReference type="HOGENOM" id="CLU_1961108_0_0_1"/>
<feature type="domain" description="EH" evidence="1">
    <location>
        <begin position="36"/>
        <end position="128"/>
    </location>
</feature>
<evidence type="ECO:0000259" key="1">
    <source>
        <dbReference type="PROSITE" id="PS50031"/>
    </source>
</evidence>
<dbReference type="RefSeq" id="XP_003665573.1">
    <property type="nucleotide sequence ID" value="XM_003665525.1"/>
</dbReference>
<dbReference type="GeneID" id="11511333"/>
<organism evidence="2 3">
    <name type="scientific">Thermothelomyces thermophilus (strain ATCC 42464 / BCRC 31852 / DSM 1799)</name>
    <name type="common">Sporotrichum thermophile</name>
    <dbReference type="NCBI Taxonomy" id="573729"/>
    <lineage>
        <taxon>Eukaryota</taxon>
        <taxon>Fungi</taxon>
        <taxon>Dikarya</taxon>
        <taxon>Ascomycota</taxon>
        <taxon>Pezizomycotina</taxon>
        <taxon>Sordariomycetes</taxon>
        <taxon>Sordariomycetidae</taxon>
        <taxon>Sordariales</taxon>
        <taxon>Chaetomiaceae</taxon>
        <taxon>Thermothelomyces</taxon>
    </lineage>
</organism>
<gene>
    <name evidence="2" type="ORF">MYCTH_95584</name>
</gene>
<dbReference type="PROSITE" id="PS50031">
    <property type="entry name" value="EH"/>
    <property type="match status" value="1"/>
</dbReference>
<sequence>MTYLDEEASAVDGFQVINTSFRTVREEEKRQTNTLKRHVYTKYWNPLMTTNQPPRASLDKGLVIPVLKTPKAVVEKVWNLLGVSPQDWPVDGQLLMPARIVEECRSVDRTASEWLPLPHRLLSQVVYK</sequence>
<dbReference type="KEGG" id="mtm:MYCTH_95584"/>
<dbReference type="InterPro" id="IPR000261">
    <property type="entry name" value="EH_dom"/>
</dbReference>
<reference evidence="2 3" key="1">
    <citation type="journal article" date="2011" name="Nat. Biotechnol.">
        <title>Comparative genomic analysis of the thermophilic biomass-degrading fungi Myceliophthora thermophila and Thielavia terrestris.</title>
        <authorList>
            <person name="Berka R.M."/>
            <person name="Grigoriev I.V."/>
            <person name="Otillar R."/>
            <person name="Salamov A."/>
            <person name="Grimwood J."/>
            <person name="Reid I."/>
            <person name="Ishmael N."/>
            <person name="John T."/>
            <person name="Darmond C."/>
            <person name="Moisan M.-C."/>
            <person name="Henrissat B."/>
            <person name="Coutinho P.M."/>
            <person name="Lombard V."/>
            <person name="Natvig D.O."/>
            <person name="Lindquist E."/>
            <person name="Schmutz J."/>
            <person name="Lucas S."/>
            <person name="Harris P."/>
            <person name="Powlowski J."/>
            <person name="Bellemare A."/>
            <person name="Taylor D."/>
            <person name="Butler G."/>
            <person name="de Vries R.P."/>
            <person name="Allijn I.E."/>
            <person name="van den Brink J."/>
            <person name="Ushinsky S."/>
            <person name="Storms R."/>
            <person name="Powell A.J."/>
            <person name="Paulsen I.T."/>
            <person name="Elbourne L.D.H."/>
            <person name="Baker S.E."/>
            <person name="Magnuson J."/>
            <person name="LaBoissiere S."/>
            <person name="Clutterbuck A.J."/>
            <person name="Martinez D."/>
            <person name="Wogulis M."/>
            <person name="de Leon A.L."/>
            <person name="Rey M.W."/>
            <person name="Tsang A."/>
        </authorList>
    </citation>
    <scope>NUCLEOTIDE SEQUENCE [LARGE SCALE GENOMIC DNA]</scope>
    <source>
        <strain evidence="3">ATCC 42464 / BCRC 31852 / DSM 1799</strain>
    </source>
</reference>
<dbReference type="VEuPathDB" id="FungiDB:MYCTH_95584"/>
<dbReference type="AlphaFoldDB" id="G2QIF4"/>
<proteinExistence type="predicted"/>
<name>G2QIF4_THET4</name>
<dbReference type="EMBL" id="CP003006">
    <property type="protein sequence ID" value="AEO60328.1"/>
    <property type="molecule type" value="Genomic_DNA"/>
</dbReference>
<dbReference type="Proteomes" id="UP000007322">
    <property type="component" value="Chromosome 5"/>
</dbReference>
<protein>
    <recommendedName>
        <fullName evidence="1">EH domain-containing protein</fullName>
    </recommendedName>
</protein>
<evidence type="ECO:0000313" key="2">
    <source>
        <dbReference type="EMBL" id="AEO60328.1"/>
    </source>
</evidence>
<keyword evidence="3" id="KW-1185">Reference proteome</keyword>
<evidence type="ECO:0000313" key="3">
    <source>
        <dbReference type="Proteomes" id="UP000007322"/>
    </source>
</evidence>
<accession>G2QIF4</accession>
<dbReference type="InParanoid" id="G2QIF4"/>